<dbReference type="EMBL" id="JADGJD010000076">
    <property type="protein sequence ID" value="KAJ3055489.1"/>
    <property type="molecule type" value="Genomic_DNA"/>
</dbReference>
<proteinExistence type="predicted"/>
<dbReference type="AlphaFoldDB" id="A0AAD5SKE3"/>
<dbReference type="InterPro" id="IPR011009">
    <property type="entry name" value="Kinase-like_dom_sf"/>
</dbReference>
<dbReference type="SUPFAM" id="SSF56112">
    <property type="entry name" value="Protein kinase-like (PK-like)"/>
    <property type="match status" value="1"/>
</dbReference>
<evidence type="ECO:0000313" key="3">
    <source>
        <dbReference type="Proteomes" id="UP001212841"/>
    </source>
</evidence>
<keyword evidence="2" id="KW-0808">Transferase</keyword>
<protein>
    <submittedName>
        <fullName evidence="2">Serine/threonine protein kinase</fullName>
    </submittedName>
</protein>
<organism evidence="2 3">
    <name type="scientific">Rhizophlyctis rosea</name>
    <dbReference type="NCBI Taxonomy" id="64517"/>
    <lineage>
        <taxon>Eukaryota</taxon>
        <taxon>Fungi</taxon>
        <taxon>Fungi incertae sedis</taxon>
        <taxon>Chytridiomycota</taxon>
        <taxon>Chytridiomycota incertae sedis</taxon>
        <taxon>Chytridiomycetes</taxon>
        <taxon>Rhizophlyctidales</taxon>
        <taxon>Rhizophlyctidaceae</taxon>
        <taxon>Rhizophlyctis</taxon>
    </lineage>
</organism>
<dbReference type="Proteomes" id="UP001212841">
    <property type="component" value="Unassembled WGS sequence"/>
</dbReference>
<keyword evidence="2" id="KW-0418">Kinase</keyword>
<reference evidence="2" key="1">
    <citation type="submission" date="2020-05" db="EMBL/GenBank/DDBJ databases">
        <title>Phylogenomic resolution of chytrid fungi.</title>
        <authorList>
            <person name="Stajich J.E."/>
            <person name="Amses K."/>
            <person name="Simmons R."/>
            <person name="Seto K."/>
            <person name="Myers J."/>
            <person name="Bonds A."/>
            <person name="Quandt C.A."/>
            <person name="Barry K."/>
            <person name="Liu P."/>
            <person name="Grigoriev I."/>
            <person name="Longcore J.E."/>
            <person name="James T.Y."/>
        </authorList>
    </citation>
    <scope>NUCLEOTIDE SEQUENCE</scope>
    <source>
        <strain evidence="2">JEL0318</strain>
    </source>
</reference>
<dbReference type="InterPro" id="IPR050235">
    <property type="entry name" value="CK1_Ser-Thr_kinase"/>
</dbReference>
<dbReference type="Gene3D" id="1.10.510.10">
    <property type="entry name" value="Transferase(Phosphotransferase) domain 1"/>
    <property type="match status" value="1"/>
</dbReference>
<keyword evidence="3" id="KW-1185">Reference proteome</keyword>
<accession>A0AAD5SKE3</accession>
<keyword evidence="2" id="KW-0723">Serine/threonine-protein kinase</keyword>
<name>A0AAD5SKE3_9FUNG</name>
<evidence type="ECO:0000256" key="1">
    <source>
        <dbReference type="SAM" id="MobiDB-lite"/>
    </source>
</evidence>
<feature type="region of interest" description="Disordered" evidence="1">
    <location>
        <begin position="172"/>
        <end position="207"/>
    </location>
</feature>
<sequence length="274" mass="31197">MGLGEQGPRVHLIDLRSAKSYRDAKTRTHIPYKFAGQQNKNLTGTAQYASIDTQLGVDHTRRDNCESLGFIFMYFLRGSLPWQDIHAATESEKLDEILRIKQTVTVEELCAGYPKEFSVYLNYTRGLGFDEGPDFNYLRKLFRNLYIREGYHYDYVFDWTVVKYQQEGKDKSSDRFGVKKEDSDDRHARDPSDEVKNAGDIKPASDGNASVVLKDVDVDDDDESLSKEIKNQIVGNLFSAALDADNQGEEQFQDMMGSDVRSVLEEVVEGVLYV</sequence>
<dbReference type="GO" id="GO:0004674">
    <property type="term" value="F:protein serine/threonine kinase activity"/>
    <property type="evidence" value="ECO:0007669"/>
    <property type="project" value="UniProtKB-KW"/>
</dbReference>
<feature type="compositionally biased region" description="Basic and acidic residues" evidence="1">
    <location>
        <begin position="172"/>
        <end position="199"/>
    </location>
</feature>
<gene>
    <name evidence="2" type="primary">HRR25_7</name>
    <name evidence="2" type="ORF">HK097_010348</name>
</gene>
<evidence type="ECO:0000313" key="2">
    <source>
        <dbReference type="EMBL" id="KAJ3055489.1"/>
    </source>
</evidence>
<comment type="caution">
    <text evidence="2">The sequence shown here is derived from an EMBL/GenBank/DDBJ whole genome shotgun (WGS) entry which is preliminary data.</text>
</comment>
<dbReference type="PANTHER" id="PTHR11909">
    <property type="entry name" value="CASEIN KINASE-RELATED"/>
    <property type="match status" value="1"/>
</dbReference>